<feature type="compositionally biased region" description="Acidic residues" evidence="1">
    <location>
        <begin position="695"/>
        <end position="706"/>
    </location>
</feature>
<gene>
    <name evidence="2" type="ORF">BLGHR1_10475</name>
</gene>
<feature type="region of interest" description="Disordered" evidence="1">
    <location>
        <begin position="800"/>
        <end position="825"/>
    </location>
</feature>
<feature type="region of interest" description="Disordered" evidence="1">
    <location>
        <begin position="1073"/>
        <end position="1137"/>
    </location>
</feature>
<dbReference type="Proteomes" id="UP000275772">
    <property type="component" value="Unassembled WGS sequence"/>
</dbReference>
<feature type="region of interest" description="Disordered" evidence="1">
    <location>
        <begin position="26"/>
        <end position="133"/>
    </location>
</feature>
<feature type="region of interest" description="Disordered" evidence="1">
    <location>
        <begin position="286"/>
        <end position="306"/>
    </location>
</feature>
<proteinExistence type="predicted"/>
<feature type="compositionally biased region" description="Basic and acidic residues" evidence="1">
    <location>
        <begin position="39"/>
        <end position="51"/>
    </location>
</feature>
<organism evidence="2 3">
    <name type="scientific">Blumeria hordei</name>
    <name type="common">Barley powdery mildew</name>
    <name type="synonym">Blumeria graminis f. sp. hordei</name>
    <dbReference type="NCBI Taxonomy" id="2867405"/>
    <lineage>
        <taxon>Eukaryota</taxon>
        <taxon>Fungi</taxon>
        <taxon>Dikarya</taxon>
        <taxon>Ascomycota</taxon>
        <taxon>Pezizomycotina</taxon>
        <taxon>Leotiomycetes</taxon>
        <taxon>Erysiphales</taxon>
        <taxon>Erysiphaceae</taxon>
        <taxon>Blumeria</taxon>
    </lineage>
</organism>
<protein>
    <submittedName>
        <fullName evidence="2">Uncharacterized protein</fullName>
    </submittedName>
</protein>
<dbReference type="GO" id="GO:0005096">
    <property type="term" value="F:GTPase activator activity"/>
    <property type="evidence" value="ECO:0007669"/>
    <property type="project" value="InterPro"/>
</dbReference>
<feature type="compositionally biased region" description="Basic and acidic residues" evidence="1">
    <location>
        <begin position="234"/>
        <end position="254"/>
    </location>
</feature>
<accession>A0A383UIR4</accession>
<dbReference type="VEuPathDB" id="FungiDB:BLGHR1_10475"/>
<feature type="compositionally biased region" description="Low complexity" evidence="1">
    <location>
        <begin position="52"/>
        <end position="62"/>
    </location>
</feature>
<feature type="region of interest" description="Disordered" evidence="1">
    <location>
        <begin position="669"/>
        <end position="714"/>
    </location>
</feature>
<feature type="compositionally biased region" description="Polar residues" evidence="1">
    <location>
        <begin position="164"/>
        <end position="190"/>
    </location>
</feature>
<evidence type="ECO:0000313" key="2">
    <source>
        <dbReference type="EMBL" id="SZE99743.1"/>
    </source>
</evidence>
<dbReference type="GO" id="GO:1902412">
    <property type="term" value="P:regulation of mitotic cytokinesis"/>
    <property type="evidence" value="ECO:0007669"/>
    <property type="project" value="InterPro"/>
</dbReference>
<dbReference type="AlphaFoldDB" id="A0A383UIR4"/>
<dbReference type="Pfam" id="PF20162">
    <property type="entry name" value="Etd1"/>
    <property type="match status" value="1"/>
</dbReference>
<evidence type="ECO:0000313" key="3">
    <source>
        <dbReference type="Proteomes" id="UP000275772"/>
    </source>
</evidence>
<dbReference type="EMBL" id="UNSH01000002">
    <property type="protein sequence ID" value="SZE99743.1"/>
    <property type="molecule type" value="Genomic_DNA"/>
</dbReference>
<reference evidence="2 3" key="1">
    <citation type="submission" date="2017-11" db="EMBL/GenBank/DDBJ databases">
        <authorList>
            <person name="Kracher B."/>
        </authorList>
    </citation>
    <scope>NUCLEOTIDE SEQUENCE [LARGE SCALE GENOMIC DNA]</scope>
    <source>
        <strain evidence="2 3">RACE1</strain>
    </source>
</reference>
<feature type="compositionally biased region" description="Polar residues" evidence="1">
    <location>
        <begin position="293"/>
        <end position="302"/>
    </location>
</feature>
<feature type="compositionally biased region" description="Low complexity" evidence="1">
    <location>
        <begin position="1107"/>
        <end position="1116"/>
    </location>
</feature>
<feature type="region of interest" description="Disordered" evidence="1">
    <location>
        <begin position="154"/>
        <end position="263"/>
    </location>
</feature>
<feature type="compositionally biased region" description="Acidic residues" evidence="1">
    <location>
        <begin position="947"/>
        <end position="959"/>
    </location>
</feature>
<evidence type="ECO:0000256" key="1">
    <source>
        <dbReference type="SAM" id="MobiDB-lite"/>
    </source>
</evidence>
<sequence>MKTVPSLIASSTIGVAAAGLSLGKFESSANLTKGRNAKGKPEISHAHRDRSSLPPRSDSSLDFSTCNHKARSPRESPSILPSRSHRRPPLTHVHIPKSTLRERSKSLRHMGSKSPSFELSEEEEEEEKRKRNSFNPRRSWIRRLTVIPISLSQPSREGVALDSPLNSSLPGTRTSITASERSQLSQSTRNKLVKRSPSRNGINAAEDSGRTNSRLSSTRRPATSHQRSLLWQKRSSEDSEHRKETSLDSPHRSDPQYTPAKKASFPDLRGLWRFYFESRPTLNERTTKRSNDYHSSLPSSPSARRVVLDGGPIATLIRPEMIDHTRGCSQTLPEENGDEKTREIPSDDMMIRSGLRRPTTKSRHAKVSHRPYRSLSMQFTSPTKWLPRAQSLQGMKNRTDNASENHNSLSIPSYLPCRKDVSGNNGYFKRRTALNALMFQQEAEAAEEKDSFDGSDADLIVNDNRNSISPLPSLSRTSSFNIDLLRIGLLPNSTTNLGNKTAFASSLCSTRQLDLAAPASNPPNTYDSPLISSCLLSHTSKSPSNLEATDCASTLIGSDSDHKGYAISHYDETDFQSDTVFDSLRSGATGSTRSCNPPLEYMFDQVSSASHGGWRKERLSLHEDTLQAARQDEIKKMVKLKEGTPIAHESNSCLLTSNLTTTVVNYTKSNSRKFTPPSPQYCTHNMAISRTPNDPDYDDDDDNESDDHEHNENEVEQYWTANVEPHEQSKFLPKPGSLDARKVSPGIRALLADVSQRRADSRLTRCEKPMPNILDWSEPPCPDGNGLQVNPPRLRTAHVRSKLESRGGRTLGRRGPNMSHTRSQSVPLVPDLDYTKSTSKFGTWGLGPKAISEDWDGDFEFDNTDCVKLSCGETATSPGQMVVPEAIRACQENIVGHVGQIREVCLQVEEMKRLRGIAKYRGLLQGEFASLWLQAEGIIALAAPADEKEEEEADGEPGEENQSLMNPTHHYKSTHRKAEDDKYQQSLCSNASTHKSLDQSNGSTSLIRTSSSTEVARKVMETIHQQRSALDPLLPKFTEDSGSKMPFDTTSLKDLVGRAITLNRILRDVIRAADGSPENTGSSRRDSSPAFTRVFTEPAATPKRTSRNTSNNSIISGSVDRSPSQALSQRMNMMTVV</sequence>
<feature type="compositionally biased region" description="Polar residues" evidence="1">
    <location>
        <begin position="210"/>
        <end position="229"/>
    </location>
</feature>
<name>A0A383UIR4_BLUHO</name>
<feature type="compositionally biased region" description="Polar residues" evidence="1">
    <location>
        <begin position="1119"/>
        <end position="1137"/>
    </location>
</feature>
<feature type="compositionally biased region" description="Polar residues" evidence="1">
    <location>
        <begin position="680"/>
        <end position="691"/>
    </location>
</feature>
<dbReference type="InterPro" id="IPR045342">
    <property type="entry name" value="Etd1"/>
</dbReference>
<feature type="region of interest" description="Disordered" evidence="1">
    <location>
        <begin position="945"/>
        <end position="986"/>
    </location>
</feature>